<organism evidence="2 3">
    <name type="scientific">Tenacibaculum platacis</name>
    <dbReference type="NCBI Taxonomy" id="3137852"/>
    <lineage>
        <taxon>Bacteria</taxon>
        <taxon>Pseudomonadati</taxon>
        <taxon>Bacteroidota</taxon>
        <taxon>Flavobacteriia</taxon>
        <taxon>Flavobacteriales</taxon>
        <taxon>Flavobacteriaceae</taxon>
        <taxon>Tenacibaculum</taxon>
    </lineage>
</organism>
<accession>A0ABP1EXI8</accession>
<dbReference type="Proteomes" id="UP001497416">
    <property type="component" value="Unassembled WGS sequence"/>
</dbReference>
<dbReference type="EMBL" id="CAXIXY010000007">
    <property type="protein sequence ID" value="CAL2093312.1"/>
    <property type="molecule type" value="Genomic_DNA"/>
</dbReference>
<sequence length="81" mass="8515">MGLKTEDLKNAIRKAFLDNSNTNEQNSQIYDQTDALASALANAMEAFVKSGVVETDISNVSVNPNSGTQIPGTGKGTGKVK</sequence>
<evidence type="ECO:0000256" key="1">
    <source>
        <dbReference type="SAM" id="MobiDB-lite"/>
    </source>
</evidence>
<keyword evidence="3" id="KW-1185">Reference proteome</keyword>
<feature type="region of interest" description="Disordered" evidence="1">
    <location>
        <begin position="59"/>
        <end position="81"/>
    </location>
</feature>
<protein>
    <submittedName>
        <fullName evidence="2">Uncharacterized protein</fullName>
    </submittedName>
</protein>
<gene>
    <name evidence="2" type="ORF">T190607A01A_50179</name>
</gene>
<comment type="caution">
    <text evidence="2">The sequence shown here is derived from an EMBL/GenBank/DDBJ whole genome shotgun (WGS) entry which is preliminary data.</text>
</comment>
<evidence type="ECO:0000313" key="3">
    <source>
        <dbReference type="Proteomes" id="UP001497416"/>
    </source>
</evidence>
<feature type="compositionally biased region" description="Polar residues" evidence="1">
    <location>
        <begin position="59"/>
        <end position="71"/>
    </location>
</feature>
<evidence type="ECO:0000313" key="2">
    <source>
        <dbReference type="EMBL" id="CAL2093312.1"/>
    </source>
</evidence>
<reference evidence="2 3" key="1">
    <citation type="submission" date="2024-05" db="EMBL/GenBank/DDBJ databases">
        <authorList>
            <person name="Duchaud E."/>
        </authorList>
    </citation>
    <scope>NUCLEOTIDE SEQUENCE [LARGE SCALE GENOMIC DNA]</scope>
    <source>
        <strain evidence="2">Ena-SAMPLE-TAB-13-05-2024-13:56:06:370-140302</strain>
    </source>
</reference>
<proteinExistence type="predicted"/>
<dbReference type="RefSeq" id="WP_348713589.1">
    <property type="nucleotide sequence ID" value="NZ_CAXIXY010000007.1"/>
</dbReference>
<name>A0ABP1EXI8_9FLAO</name>